<organism evidence="1 2">
    <name type="scientific">Microbacterium hatanonis</name>
    <dbReference type="NCBI Taxonomy" id="404366"/>
    <lineage>
        <taxon>Bacteria</taxon>
        <taxon>Bacillati</taxon>
        <taxon>Actinomycetota</taxon>
        <taxon>Actinomycetes</taxon>
        <taxon>Micrococcales</taxon>
        <taxon>Microbacteriaceae</taxon>
        <taxon>Microbacterium</taxon>
    </lineage>
</organism>
<keyword evidence="2" id="KW-1185">Reference proteome</keyword>
<accession>A0A5C8HYK2</accession>
<dbReference type="Proteomes" id="UP000321034">
    <property type="component" value="Unassembled WGS sequence"/>
</dbReference>
<dbReference type="RefSeq" id="WP_187266962.1">
    <property type="nucleotide sequence ID" value="NZ_BAAANR010000001.1"/>
</dbReference>
<gene>
    <name evidence="1" type="ORF">FVP77_15080</name>
</gene>
<protein>
    <submittedName>
        <fullName evidence="1">Uncharacterized protein</fullName>
    </submittedName>
</protein>
<dbReference type="EMBL" id="VRSV01000002">
    <property type="protein sequence ID" value="TXK10175.1"/>
    <property type="molecule type" value="Genomic_DNA"/>
</dbReference>
<reference evidence="1 2" key="1">
    <citation type="submission" date="2019-08" db="EMBL/GenBank/DDBJ databases">
        <authorList>
            <person name="Dong K."/>
        </authorList>
    </citation>
    <scope>NUCLEOTIDE SEQUENCE [LARGE SCALE GENOMIC DNA]</scope>
    <source>
        <strain evidence="1 2">JCM14558</strain>
    </source>
</reference>
<sequence>MMAKVGGRSAWIAWPALLFCAAVVLVLLWLAAPGVPGAISFVGDTLRSATTATAASAPDEADEAATDCRTLYPDRLWAELTWTPEVLLSQNGAAPAATTTLAQALAPTVRFTCTWTTEDGRSASTTLADVAAGSGPIASATLASEGFSCAEDGERLHCERTAGDVVEMHDLQGTAWLSTVLTNWQPEDYGAQTAARAFPR</sequence>
<comment type="caution">
    <text evidence="1">The sequence shown here is derived from an EMBL/GenBank/DDBJ whole genome shotgun (WGS) entry which is preliminary data.</text>
</comment>
<dbReference type="AlphaFoldDB" id="A0A5C8HYK2"/>
<name>A0A5C8HYK2_9MICO</name>
<evidence type="ECO:0000313" key="2">
    <source>
        <dbReference type="Proteomes" id="UP000321034"/>
    </source>
</evidence>
<proteinExistence type="predicted"/>
<evidence type="ECO:0000313" key="1">
    <source>
        <dbReference type="EMBL" id="TXK10175.1"/>
    </source>
</evidence>